<dbReference type="PRINTS" id="PR00412">
    <property type="entry name" value="EPOXHYDRLASE"/>
</dbReference>
<dbReference type="PANTHER" id="PTHR43798">
    <property type="entry name" value="MONOACYLGLYCEROL LIPASE"/>
    <property type="match status" value="1"/>
</dbReference>
<dbReference type="InterPro" id="IPR029058">
    <property type="entry name" value="AB_hydrolase_fold"/>
</dbReference>
<protein>
    <submittedName>
        <fullName evidence="2">Alpha/beta fold hydrolase</fullName>
    </submittedName>
</protein>
<gene>
    <name evidence="2" type="ORF">ACFQKB_38790</name>
</gene>
<dbReference type="Proteomes" id="UP001596380">
    <property type="component" value="Unassembled WGS sequence"/>
</dbReference>
<dbReference type="InterPro" id="IPR050266">
    <property type="entry name" value="AB_hydrolase_sf"/>
</dbReference>
<evidence type="ECO:0000313" key="2">
    <source>
        <dbReference type="EMBL" id="MFC6885761.1"/>
    </source>
</evidence>
<dbReference type="PANTHER" id="PTHR43798:SF33">
    <property type="entry name" value="HYDROLASE, PUTATIVE (AFU_ORTHOLOGUE AFUA_2G14860)-RELATED"/>
    <property type="match status" value="1"/>
</dbReference>
<dbReference type="InterPro" id="IPR000639">
    <property type="entry name" value="Epox_hydrolase-like"/>
</dbReference>
<evidence type="ECO:0000313" key="3">
    <source>
        <dbReference type="Proteomes" id="UP001596380"/>
    </source>
</evidence>
<dbReference type="Gene3D" id="3.40.50.1820">
    <property type="entry name" value="alpha/beta hydrolase"/>
    <property type="match status" value="1"/>
</dbReference>
<dbReference type="PRINTS" id="PR00111">
    <property type="entry name" value="ABHYDROLASE"/>
</dbReference>
<name>A0ABW2CXP8_9ACTN</name>
<feature type="domain" description="AB hydrolase-1" evidence="1">
    <location>
        <begin position="20"/>
        <end position="257"/>
    </location>
</feature>
<sequence length="268" mass="27830">MADVHATVWDDTEGGAATAVLVHGSTSWGDDPEFGFAAQRPLAGRFRVLAMDRRGHGASAGTGSDAFASDYEVDADDIAGLLGDGAHLVGHSYGGVAAMLAAARRPEAVRSLTLIEPGCYQAAADHPLVAAALEANRAGLAELPADLPPETYLAAATDAVGLPPLEPTPRRLRAAASALRERPCWEAPIPVAALAAAPWPKLVITGTWENALDLYRERGGEPIMACARVTADRIGATLLRARGAAHYPHVETPETVNGALANLWASAP</sequence>
<accession>A0ABW2CXP8</accession>
<reference evidence="3" key="1">
    <citation type="journal article" date="2019" name="Int. J. Syst. Evol. Microbiol.">
        <title>The Global Catalogue of Microorganisms (GCM) 10K type strain sequencing project: providing services to taxonomists for standard genome sequencing and annotation.</title>
        <authorList>
            <consortium name="The Broad Institute Genomics Platform"/>
            <consortium name="The Broad Institute Genome Sequencing Center for Infectious Disease"/>
            <person name="Wu L."/>
            <person name="Ma J."/>
        </authorList>
    </citation>
    <scope>NUCLEOTIDE SEQUENCE [LARGE SCALE GENOMIC DNA]</scope>
    <source>
        <strain evidence="3">JCM 3369</strain>
    </source>
</reference>
<dbReference type="RefSeq" id="WP_160825418.1">
    <property type="nucleotide sequence ID" value="NZ_JBHSXS010000042.1"/>
</dbReference>
<comment type="caution">
    <text evidence="2">The sequence shown here is derived from an EMBL/GenBank/DDBJ whole genome shotgun (WGS) entry which is preliminary data.</text>
</comment>
<organism evidence="2 3">
    <name type="scientific">Actinomadura yumaensis</name>
    <dbReference type="NCBI Taxonomy" id="111807"/>
    <lineage>
        <taxon>Bacteria</taxon>
        <taxon>Bacillati</taxon>
        <taxon>Actinomycetota</taxon>
        <taxon>Actinomycetes</taxon>
        <taxon>Streptosporangiales</taxon>
        <taxon>Thermomonosporaceae</taxon>
        <taxon>Actinomadura</taxon>
    </lineage>
</organism>
<dbReference type="GO" id="GO:0016787">
    <property type="term" value="F:hydrolase activity"/>
    <property type="evidence" value="ECO:0007669"/>
    <property type="project" value="UniProtKB-KW"/>
</dbReference>
<dbReference type="EMBL" id="JBHSXS010000042">
    <property type="protein sequence ID" value="MFC6885761.1"/>
    <property type="molecule type" value="Genomic_DNA"/>
</dbReference>
<dbReference type="Pfam" id="PF12697">
    <property type="entry name" value="Abhydrolase_6"/>
    <property type="match status" value="1"/>
</dbReference>
<keyword evidence="3" id="KW-1185">Reference proteome</keyword>
<keyword evidence="2" id="KW-0378">Hydrolase</keyword>
<dbReference type="SUPFAM" id="SSF53474">
    <property type="entry name" value="alpha/beta-Hydrolases"/>
    <property type="match status" value="1"/>
</dbReference>
<dbReference type="InterPro" id="IPR000073">
    <property type="entry name" value="AB_hydrolase_1"/>
</dbReference>
<evidence type="ECO:0000259" key="1">
    <source>
        <dbReference type="Pfam" id="PF12697"/>
    </source>
</evidence>
<proteinExistence type="predicted"/>